<dbReference type="PROSITE" id="PS51456">
    <property type="entry name" value="MYOSIN_MOTOR"/>
    <property type="match status" value="1"/>
</dbReference>
<sequence>LWKGSKVWLEDQNSAWVAAEVIDFVGKQVQVITSSGKKLLTVKEKLQQRDGETDLGGVDDMIKLSYLNEPSVLNNLQRRYALNEIYTYTGSILIAVNPFAKLPHLYDMHMMSQYKGAPFGELSPHVFAVADASYRAMMSEGRSQSILVSGESGAGKTETTKLIMQYLTYVGGRAPGDGRSVEQQVLESNPLLEAFGNARTVRNDNSSRFGKFVEIQFDSNGRISGAAIRTYLLERSRVVQIADPERNYHCFYQLCASGKDAETFQLGHPSNFHYLNQSSVYELEGINGAEEYARTRRAMEIVGISDDEQEAIFRTLAAILHLGNVEFSPGKEHDSSAVEDQPSKFHLQMAANLFRCDVDFLLATLTTRSIQTREGIIVKALDCDAAVAGRDALAKTVYARLFDWLVDKINRSVGQDHESNFQIGVLDIYGFECFKFNSFEQFCINYANEKLQQHFNEHVFKMEQEEYQKEEITWSYIEFIDNQDVLDLIEKKPIGIIALLDEACMFPKSTHETFSNKLFQNFRSHPRLEKAKFSETDFIVSHYAGKVNYHSETFLDKNRDYVVVEHCNLLAASKCLFLSALFPSLSEESSRSSYKFSSVASRFKHQVQSLMDTLSSTEPHYIRCVKPNSVNKPQRFEYPSILHQLRCGGVLEAVRISLAGYPTRRTYHEFVDRFGIIALDIMDGRYDDKTMTEKILQRLNLGNFQLGKSKIFLRAGQIGILELRRVEVLNYAATHIQSQLRKFLGRRDFLCLRSSAICMQACFRGYIGRKKFTVMRETAAAIVIQKCFRYSFYRHAYMQLCFASVVIQSIVRGFSMRKKFLHMKKDRAAVAKWRMFRVYSVYRSRQAKIIAIQCRWRQKLAKRELRRLRKEANEAGALRLAKSKLEKQLEDLTWRLQLEKKIRVSHEEAKAIEIMKLQKTVDALKLELETAKLAVFNECNKSSVLQQQFELSLKEKSAIEKEVVSLGELRNENMLLKVTINILEEKNLMLESELSEAKKDAAVAITDLEKSCSALRQNSSRMEEKQLTLENENQLLRQKKSTGSPRSSQTGLLDKFSGAIVLASANKKSYESPIPSKSIGQPTLSLTESFRIRSERQQPNQEILKRCITDNMGFKDGKPIASCVIYKCLLQWRAFESERTGIFDYLIAGINEALKGGVEDGTLPYWLSNVSTILCLVQRKLQSNGFLAAGGAQRSVGSIGLNGRLLQGSRSTFKYRTIDDGPSHIEAKYPALLFRQQLSACVEKIFGLIRDNLKKEISQLLSHCIQAPKYQRVHGGKPSKSPTGAPHNPPSSEWDSVIKFLESLMGHLRKNYVPSFFIKKLNTQVFSFINMQLFNSLLLRRECCTFSNGEYVKSGLGELEKWIVAVTEEFAGSSLQELSDIRQAVDFLVIHQKMKKSLDEIRQD</sequence>
<evidence type="ECO:0000256" key="10">
    <source>
        <dbReference type="PROSITE-ProRule" id="PRU00782"/>
    </source>
</evidence>
<feature type="non-terminal residue" evidence="16">
    <location>
        <position position="1"/>
    </location>
</feature>
<dbReference type="FunFam" id="1.10.10.820:FF:000001">
    <property type="entry name" value="Myosin heavy chain"/>
    <property type="match status" value="1"/>
</dbReference>
<feature type="non-terminal residue" evidence="16">
    <location>
        <position position="1404"/>
    </location>
</feature>
<dbReference type="GO" id="GO:0030048">
    <property type="term" value="P:actin filament-based movement"/>
    <property type="evidence" value="ECO:0007669"/>
    <property type="project" value="UniProtKB-ARBA"/>
</dbReference>
<feature type="binding site" evidence="10">
    <location>
        <begin position="150"/>
        <end position="157"/>
    </location>
    <ligand>
        <name>ATP</name>
        <dbReference type="ChEBI" id="CHEBI:30616"/>
    </ligand>
</feature>
<dbReference type="GO" id="GO:0005737">
    <property type="term" value="C:cytoplasm"/>
    <property type="evidence" value="ECO:0007669"/>
    <property type="project" value="TreeGrafter"/>
</dbReference>
<dbReference type="PRINTS" id="PR00193">
    <property type="entry name" value="MYOSINHEAVY"/>
</dbReference>
<keyword evidence="3 10" id="KW-0547">Nucleotide-binding</keyword>
<feature type="region of interest" description="Disordered" evidence="12">
    <location>
        <begin position="1272"/>
        <end position="1291"/>
    </location>
</feature>
<dbReference type="InterPro" id="IPR002710">
    <property type="entry name" value="Dilute_dom"/>
</dbReference>
<evidence type="ECO:0000256" key="8">
    <source>
        <dbReference type="ARBA" id="ARBA00023175"/>
    </source>
</evidence>
<dbReference type="GO" id="GO:0016459">
    <property type="term" value="C:myosin complex"/>
    <property type="evidence" value="ECO:0007669"/>
    <property type="project" value="UniProtKB-KW"/>
</dbReference>
<dbReference type="OrthoDB" id="6108017at2759"/>
<keyword evidence="2" id="KW-0677">Repeat</keyword>
<accession>S8CYF8</accession>
<evidence type="ECO:0000259" key="14">
    <source>
        <dbReference type="PROSITE" id="PS51456"/>
    </source>
</evidence>
<dbReference type="InterPro" id="IPR036961">
    <property type="entry name" value="Kinesin_motor_dom_sf"/>
</dbReference>
<comment type="caution">
    <text evidence="16">The sequence shown here is derived from an EMBL/GenBank/DDBJ whole genome shotgun (WGS) entry which is preliminary data.</text>
</comment>
<gene>
    <name evidence="16" type="ORF">M569_04706</name>
</gene>
<proteinExistence type="inferred from homology"/>
<evidence type="ECO:0000256" key="11">
    <source>
        <dbReference type="SAM" id="Coils"/>
    </source>
</evidence>
<evidence type="ECO:0000256" key="9">
    <source>
        <dbReference type="ARBA" id="ARBA00023203"/>
    </source>
</evidence>
<keyword evidence="6 11" id="KW-0175">Coiled coil</keyword>
<dbReference type="InterPro" id="IPR027417">
    <property type="entry name" value="P-loop_NTPase"/>
</dbReference>
<evidence type="ECO:0000256" key="2">
    <source>
        <dbReference type="ARBA" id="ARBA00022737"/>
    </source>
</evidence>
<dbReference type="GO" id="GO:0005524">
    <property type="term" value="F:ATP binding"/>
    <property type="evidence" value="ECO:0007669"/>
    <property type="project" value="UniProtKB-UniRule"/>
</dbReference>
<dbReference type="SMART" id="SM01132">
    <property type="entry name" value="DIL"/>
    <property type="match status" value="1"/>
</dbReference>
<dbReference type="Proteomes" id="UP000015453">
    <property type="component" value="Unassembled WGS sequence"/>
</dbReference>
<evidence type="ECO:0008006" key="18">
    <source>
        <dbReference type="Google" id="ProtNLM"/>
    </source>
</evidence>
<dbReference type="SMART" id="SM00242">
    <property type="entry name" value="MYSc"/>
    <property type="match status" value="1"/>
</dbReference>
<evidence type="ECO:0000256" key="7">
    <source>
        <dbReference type="ARBA" id="ARBA00023123"/>
    </source>
</evidence>
<dbReference type="Gene3D" id="1.20.5.190">
    <property type="match status" value="2"/>
</dbReference>
<dbReference type="Gene3D" id="1.20.120.720">
    <property type="entry name" value="Myosin VI head, motor domain, U50 subdomain"/>
    <property type="match status" value="1"/>
</dbReference>
<dbReference type="SUPFAM" id="SSF52540">
    <property type="entry name" value="P-loop containing nucleoside triphosphate hydrolases"/>
    <property type="match status" value="1"/>
</dbReference>
<organism evidence="16 17">
    <name type="scientific">Genlisea aurea</name>
    <dbReference type="NCBI Taxonomy" id="192259"/>
    <lineage>
        <taxon>Eukaryota</taxon>
        <taxon>Viridiplantae</taxon>
        <taxon>Streptophyta</taxon>
        <taxon>Embryophyta</taxon>
        <taxon>Tracheophyta</taxon>
        <taxon>Spermatophyta</taxon>
        <taxon>Magnoliopsida</taxon>
        <taxon>eudicotyledons</taxon>
        <taxon>Gunneridae</taxon>
        <taxon>Pentapetalae</taxon>
        <taxon>asterids</taxon>
        <taxon>lamiids</taxon>
        <taxon>Lamiales</taxon>
        <taxon>Lentibulariaceae</taxon>
        <taxon>Genlisea</taxon>
    </lineage>
</organism>
<feature type="coiled-coil region" evidence="11">
    <location>
        <begin position="858"/>
        <end position="934"/>
    </location>
</feature>
<comment type="similarity">
    <text evidence="1">Belongs to the TRAFAC class myosin-kinesin ATPase superfamily. Myosin family. Plant myosin class XI subfamily.</text>
</comment>
<dbReference type="GO" id="GO:0005516">
    <property type="term" value="F:calmodulin binding"/>
    <property type="evidence" value="ECO:0007669"/>
    <property type="project" value="UniProtKB-KW"/>
</dbReference>
<name>S8CYF8_9LAMI</name>
<dbReference type="GO" id="GO:0016020">
    <property type="term" value="C:membrane"/>
    <property type="evidence" value="ECO:0007669"/>
    <property type="project" value="TreeGrafter"/>
</dbReference>
<dbReference type="GO" id="GO:0007015">
    <property type="term" value="P:actin filament organization"/>
    <property type="evidence" value="ECO:0007669"/>
    <property type="project" value="TreeGrafter"/>
</dbReference>
<evidence type="ECO:0000256" key="6">
    <source>
        <dbReference type="ARBA" id="ARBA00023054"/>
    </source>
</evidence>
<dbReference type="PROSITE" id="PS51126">
    <property type="entry name" value="DILUTE"/>
    <property type="match status" value="1"/>
</dbReference>
<evidence type="ECO:0000256" key="5">
    <source>
        <dbReference type="ARBA" id="ARBA00022860"/>
    </source>
</evidence>
<feature type="region of interest" description="Actin-binding" evidence="10">
    <location>
        <begin position="607"/>
        <end position="629"/>
    </location>
</feature>
<dbReference type="SMART" id="SM00015">
    <property type="entry name" value="IQ"/>
    <property type="match status" value="4"/>
</dbReference>
<keyword evidence="17" id="KW-1185">Reference proteome</keyword>
<evidence type="ECO:0000259" key="13">
    <source>
        <dbReference type="PROSITE" id="PS51126"/>
    </source>
</evidence>
<keyword evidence="4 10" id="KW-0067">ATP-binding</keyword>
<dbReference type="PROSITE" id="PS51844">
    <property type="entry name" value="SH3_LIKE"/>
    <property type="match status" value="1"/>
</dbReference>
<dbReference type="GO" id="GO:0051015">
    <property type="term" value="F:actin filament binding"/>
    <property type="evidence" value="ECO:0007669"/>
    <property type="project" value="TreeGrafter"/>
</dbReference>
<keyword evidence="8 10" id="KW-0505">Motor protein</keyword>
<dbReference type="Pfam" id="PF00612">
    <property type="entry name" value="IQ"/>
    <property type="match status" value="2"/>
</dbReference>
<evidence type="ECO:0000313" key="16">
    <source>
        <dbReference type="EMBL" id="EPS70056.1"/>
    </source>
</evidence>
<evidence type="ECO:0000256" key="4">
    <source>
        <dbReference type="ARBA" id="ARBA00022840"/>
    </source>
</evidence>
<keyword evidence="5" id="KW-0112">Calmodulin-binding</keyword>
<feature type="domain" description="Dilute" evidence="13">
    <location>
        <begin position="1144"/>
        <end position="1404"/>
    </location>
</feature>
<keyword evidence="7 10" id="KW-0518">Myosin</keyword>
<dbReference type="PROSITE" id="PS50096">
    <property type="entry name" value="IQ"/>
    <property type="match status" value="4"/>
</dbReference>
<dbReference type="Pfam" id="PF01843">
    <property type="entry name" value="DIL"/>
    <property type="match status" value="1"/>
</dbReference>
<dbReference type="PANTHER" id="PTHR13140">
    <property type="entry name" value="MYOSIN"/>
    <property type="match status" value="1"/>
</dbReference>
<dbReference type="CDD" id="cd01384">
    <property type="entry name" value="MYSc_Myo11"/>
    <property type="match status" value="1"/>
</dbReference>
<evidence type="ECO:0000256" key="3">
    <source>
        <dbReference type="ARBA" id="ARBA00022741"/>
    </source>
</evidence>
<dbReference type="Gene3D" id="3.40.850.10">
    <property type="entry name" value="Kinesin motor domain"/>
    <property type="match status" value="1"/>
</dbReference>
<dbReference type="GO" id="GO:0000146">
    <property type="term" value="F:microfilament motor activity"/>
    <property type="evidence" value="ECO:0007669"/>
    <property type="project" value="TreeGrafter"/>
</dbReference>
<dbReference type="Gene3D" id="3.30.70.1590">
    <property type="match status" value="1"/>
</dbReference>
<evidence type="ECO:0000313" key="17">
    <source>
        <dbReference type="Proteomes" id="UP000015453"/>
    </source>
</evidence>
<dbReference type="InterPro" id="IPR036018">
    <property type="entry name" value="MYSc_Myo11"/>
</dbReference>
<dbReference type="InterPro" id="IPR000048">
    <property type="entry name" value="IQ_motif_EF-hand-BS"/>
</dbReference>
<dbReference type="PANTHER" id="PTHR13140:SF781">
    <property type="entry name" value="MYOSIN-15"/>
    <property type="match status" value="1"/>
</dbReference>
<dbReference type="InterPro" id="IPR001609">
    <property type="entry name" value="Myosin_head_motor_dom-like"/>
</dbReference>
<protein>
    <recommendedName>
        <fullName evidence="18">Myosin-15</fullName>
    </recommendedName>
</protein>
<dbReference type="EMBL" id="AUSU01001842">
    <property type="protein sequence ID" value="EPS70056.1"/>
    <property type="molecule type" value="Genomic_DNA"/>
</dbReference>
<dbReference type="Gene3D" id="1.10.10.820">
    <property type="match status" value="1"/>
</dbReference>
<dbReference type="Pfam" id="PF00063">
    <property type="entry name" value="Myosin_head"/>
    <property type="match status" value="1"/>
</dbReference>
<feature type="domain" description="Myosin motor" evidence="14">
    <location>
        <begin position="56"/>
        <end position="726"/>
    </location>
</feature>
<feature type="domain" description="Myosin N-terminal SH3-like" evidence="15">
    <location>
        <begin position="2"/>
        <end position="51"/>
    </location>
</feature>
<evidence type="ECO:0000259" key="15">
    <source>
        <dbReference type="PROSITE" id="PS51844"/>
    </source>
</evidence>
<evidence type="ECO:0000256" key="1">
    <source>
        <dbReference type="ARBA" id="ARBA00008049"/>
    </source>
</evidence>
<evidence type="ECO:0000256" key="12">
    <source>
        <dbReference type="SAM" id="MobiDB-lite"/>
    </source>
</evidence>
<dbReference type="Gene3D" id="1.20.58.530">
    <property type="match status" value="1"/>
</dbReference>
<keyword evidence="9 10" id="KW-0009">Actin-binding</keyword>
<reference evidence="16 17" key="1">
    <citation type="journal article" date="2013" name="BMC Genomics">
        <title>The miniature genome of a carnivorous plant Genlisea aurea contains a low number of genes and short non-coding sequences.</title>
        <authorList>
            <person name="Leushkin E.V."/>
            <person name="Sutormin R.A."/>
            <person name="Nabieva E.R."/>
            <person name="Penin A.A."/>
            <person name="Kondrashov A.S."/>
            <person name="Logacheva M.D."/>
        </authorList>
    </citation>
    <scope>NUCLEOTIDE SEQUENCE [LARGE SCALE GENOMIC DNA]</scope>
</reference>
<dbReference type="InterPro" id="IPR004009">
    <property type="entry name" value="SH3_Myosin"/>
</dbReference>
<feature type="coiled-coil region" evidence="11">
    <location>
        <begin position="966"/>
        <end position="1042"/>
    </location>
</feature>